<reference evidence="5 6" key="1">
    <citation type="submission" date="2014-03" db="EMBL/GenBank/DDBJ databases">
        <title>Genome of Paenirhodobacter enshiensis DW2-9.</title>
        <authorList>
            <person name="Wang D."/>
            <person name="Wang G."/>
        </authorList>
    </citation>
    <scope>NUCLEOTIDE SEQUENCE [LARGE SCALE GENOMIC DNA]</scope>
    <source>
        <strain evidence="5 6">DW2-9</strain>
    </source>
</reference>
<dbReference type="SUPFAM" id="SSF46689">
    <property type="entry name" value="Homeodomain-like"/>
    <property type="match status" value="2"/>
</dbReference>
<evidence type="ECO:0000313" key="6">
    <source>
        <dbReference type="Proteomes" id="UP000028824"/>
    </source>
</evidence>
<dbReference type="PROSITE" id="PS00041">
    <property type="entry name" value="HTH_ARAC_FAMILY_1"/>
    <property type="match status" value="1"/>
</dbReference>
<dbReference type="InterPro" id="IPR029062">
    <property type="entry name" value="Class_I_gatase-like"/>
</dbReference>
<feature type="domain" description="HTH araC/xylS-type" evidence="4">
    <location>
        <begin position="220"/>
        <end position="318"/>
    </location>
</feature>
<dbReference type="STRING" id="1105367.CG50_10135"/>
<dbReference type="AlphaFoldDB" id="A0A086XQZ6"/>
<gene>
    <name evidence="5" type="ORF">CG50_10135</name>
</gene>
<dbReference type="Proteomes" id="UP000028824">
    <property type="component" value="Unassembled WGS sequence"/>
</dbReference>
<dbReference type="Pfam" id="PF01965">
    <property type="entry name" value="DJ-1_PfpI"/>
    <property type="match status" value="1"/>
</dbReference>
<keyword evidence="3" id="KW-0804">Transcription</keyword>
<dbReference type="PANTHER" id="PTHR46796">
    <property type="entry name" value="HTH-TYPE TRANSCRIPTIONAL ACTIVATOR RHAS-RELATED"/>
    <property type="match status" value="1"/>
</dbReference>
<organism evidence="5 6">
    <name type="scientific">Paenirhodobacter enshiensis</name>
    <dbReference type="NCBI Taxonomy" id="1105367"/>
    <lineage>
        <taxon>Bacteria</taxon>
        <taxon>Pseudomonadati</taxon>
        <taxon>Pseudomonadota</taxon>
        <taxon>Alphaproteobacteria</taxon>
        <taxon>Rhodobacterales</taxon>
        <taxon>Rhodobacter group</taxon>
        <taxon>Paenirhodobacter</taxon>
    </lineage>
</organism>
<evidence type="ECO:0000256" key="2">
    <source>
        <dbReference type="ARBA" id="ARBA00023125"/>
    </source>
</evidence>
<proteinExistence type="predicted"/>
<keyword evidence="6" id="KW-1185">Reference proteome</keyword>
<name>A0A086XQZ6_9RHOB</name>
<dbReference type="Gene3D" id="1.10.10.60">
    <property type="entry name" value="Homeodomain-like"/>
    <property type="match status" value="1"/>
</dbReference>
<evidence type="ECO:0000256" key="3">
    <source>
        <dbReference type="ARBA" id="ARBA00023163"/>
    </source>
</evidence>
<dbReference type="GO" id="GO:0003700">
    <property type="term" value="F:DNA-binding transcription factor activity"/>
    <property type="evidence" value="ECO:0007669"/>
    <property type="project" value="InterPro"/>
</dbReference>
<dbReference type="CDD" id="cd03136">
    <property type="entry name" value="GATase1_AraC_ArgR_like"/>
    <property type="match status" value="1"/>
</dbReference>
<dbReference type="InterPro" id="IPR009057">
    <property type="entry name" value="Homeodomain-like_sf"/>
</dbReference>
<evidence type="ECO:0000259" key="4">
    <source>
        <dbReference type="PROSITE" id="PS01124"/>
    </source>
</evidence>
<dbReference type="InterPro" id="IPR050204">
    <property type="entry name" value="AraC_XylS_family_regulators"/>
</dbReference>
<dbReference type="EMBL" id="JFZB01000046">
    <property type="protein sequence ID" value="KFI24446.1"/>
    <property type="molecule type" value="Genomic_DNA"/>
</dbReference>
<dbReference type="Gene3D" id="3.40.50.880">
    <property type="match status" value="1"/>
</dbReference>
<evidence type="ECO:0000256" key="1">
    <source>
        <dbReference type="ARBA" id="ARBA00023015"/>
    </source>
</evidence>
<dbReference type="PROSITE" id="PS01124">
    <property type="entry name" value="HTH_ARAC_FAMILY_2"/>
    <property type="match status" value="1"/>
</dbReference>
<dbReference type="InterPro" id="IPR002818">
    <property type="entry name" value="DJ-1/PfpI"/>
</dbReference>
<keyword evidence="2" id="KW-0238">DNA-binding</keyword>
<dbReference type="GO" id="GO:0043565">
    <property type="term" value="F:sequence-specific DNA binding"/>
    <property type="evidence" value="ECO:0007669"/>
    <property type="project" value="InterPro"/>
</dbReference>
<dbReference type="SMART" id="SM00342">
    <property type="entry name" value="HTH_ARAC"/>
    <property type="match status" value="1"/>
</dbReference>
<dbReference type="eggNOG" id="COG4977">
    <property type="taxonomic scope" value="Bacteria"/>
</dbReference>
<sequence length="320" mass="34999">MQDGETARRIGFILTPGYALMSLTSAVEPLRAANLLAGRTLYRMRFFSLEGGFVESTAGGGFETEPLDRMGTEFDIVFVVAGGNPLQYVPPPALARGLRQLDARKVPLGGISGGGAVLARLGLMGGRRFTVHWLHIDALSEAFGDLLIERALYVIDRDRFTCAGGVAAMDMICAVIASDHGTDFAQSVSDWFIHPRLRHAGEPQRLDPAGRYNLHHPVLEAVVRLMTSHLADPLSAGQLAALAGCSPRQLQRLFQDHLNSTTMRFYRDLRLDKASELLEQSALPVIDIAVSTGFSGVAHFTRCFAERFGVPPARWRRGRD</sequence>
<protein>
    <submittedName>
        <fullName evidence="5">Transcriptional regulator</fullName>
    </submittedName>
</protein>
<evidence type="ECO:0000313" key="5">
    <source>
        <dbReference type="EMBL" id="KFI24446.1"/>
    </source>
</evidence>
<dbReference type="Pfam" id="PF12833">
    <property type="entry name" value="HTH_18"/>
    <property type="match status" value="1"/>
</dbReference>
<accession>A0A086XQZ6</accession>
<comment type="caution">
    <text evidence="5">The sequence shown here is derived from an EMBL/GenBank/DDBJ whole genome shotgun (WGS) entry which is preliminary data.</text>
</comment>
<dbReference type="InterPro" id="IPR018060">
    <property type="entry name" value="HTH_AraC"/>
</dbReference>
<dbReference type="PANTHER" id="PTHR46796:SF6">
    <property type="entry name" value="ARAC SUBFAMILY"/>
    <property type="match status" value="1"/>
</dbReference>
<dbReference type="InterPro" id="IPR018062">
    <property type="entry name" value="HTH_AraC-typ_CS"/>
</dbReference>
<keyword evidence="1" id="KW-0805">Transcription regulation</keyword>
<dbReference type="SUPFAM" id="SSF52317">
    <property type="entry name" value="Class I glutamine amidotransferase-like"/>
    <property type="match status" value="1"/>
</dbReference>